<gene>
    <name evidence="1" type="ORF">M0R45_016414</name>
</gene>
<dbReference type="AlphaFoldDB" id="A0AAW1XSH4"/>
<name>A0AAW1XSH4_RUBAR</name>
<evidence type="ECO:0000313" key="2">
    <source>
        <dbReference type="Proteomes" id="UP001457282"/>
    </source>
</evidence>
<keyword evidence="2" id="KW-1185">Reference proteome</keyword>
<protein>
    <submittedName>
        <fullName evidence="1">Uncharacterized protein</fullName>
    </submittedName>
</protein>
<dbReference type="EMBL" id="JBEDUW010000003">
    <property type="protein sequence ID" value="KAK9939725.1"/>
    <property type="molecule type" value="Genomic_DNA"/>
</dbReference>
<organism evidence="1 2">
    <name type="scientific">Rubus argutus</name>
    <name type="common">Southern blackberry</name>
    <dbReference type="NCBI Taxonomy" id="59490"/>
    <lineage>
        <taxon>Eukaryota</taxon>
        <taxon>Viridiplantae</taxon>
        <taxon>Streptophyta</taxon>
        <taxon>Embryophyta</taxon>
        <taxon>Tracheophyta</taxon>
        <taxon>Spermatophyta</taxon>
        <taxon>Magnoliopsida</taxon>
        <taxon>eudicotyledons</taxon>
        <taxon>Gunneridae</taxon>
        <taxon>Pentapetalae</taxon>
        <taxon>rosids</taxon>
        <taxon>fabids</taxon>
        <taxon>Rosales</taxon>
        <taxon>Rosaceae</taxon>
        <taxon>Rosoideae</taxon>
        <taxon>Rosoideae incertae sedis</taxon>
        <taxon>Rubus</taxon>
    </lineage>
</organism>
<comment type="caution">
    <text evidence="1">The sequence shown here is derived from an EMBL/GenBank/DDBJ whole genome shotgun (WGS) entry which is preliminary data.</text>
</comment>
<reference evidence="1 2" key="1">
    <citation type="journal article" date="2023" name="G3 (Bethesda)">
        <title>A chromosome-length genome assembly and annotation of blackberry (Rubus argutus, cv. 'Hillquist').</title>
        <authorList>
            <person name="Bruna T."/>
            <person name="Aryal R."/>
            <person name="Dudchenko O."/>
            <person name="Sargent D.J."/>
            <person name="Mead D."/>
            <person name="Buti M."/>
            <person name="Cavallini A."/>
            <person name="Hytonen T."/>
            <person name="Andres J."/>
            <person name="Pham M."/>
            <person name="Weisz D."/>
            <person name="Mascagni F."/>
            <person name="Usai G."/>
            <person name="Natali L."/>
            <person name="Bassil N."/>
            <person name="Fernandez G.E."/>
            <person name="Lomsadze A."/>
            <person name="Armour M."/>
            <person name="Olukolu B."/>
            <person name="Poorten T."/>
            <person name="Britton C."/>
            <person name="Davik J."/>
            <person name="Ashrafi H."/>
            <person name="Aiden E.L."/>
            <person name="Borodovsky M."/>
            <person name="Worthington M."/>
        </authorList>
    </citation>
    <scope>NUCLEOTIDE SEQUENCE [LARGE SCALE GENOMIC DNA]</scope>
    <source>
        <strain evidence="1">PI 553951</strain>
    </source>
</reference>
<evidence type="ECO:0000313" key="1">
    <source>
        <dbReference type="EMBL" id="KAK9939725.1"/>
    </source>
</evidence>
<accession>A0AAW1XSH4</accession>
<sequence length="100" mass="11001">MWRDAAEDDNGSGRVANLEVRWSLQQRLRRLRPRRHGLGDSAAKRMAAHGLGDHGGGREIDAGQRQQLCCGVGVEEDVAGRRGATTELLFLLFLFVQSSS</sequence>
<proteinExistence type="predicted"/>
<dbReference type="Proteomes" id="UP001457282">
    <property type="component" value="Unassembled WGS sequence"/>
</dbReference>